<protein>
    <submittedName>
        <fullName evidence="3">Uncharacterized protein</fullName>
    </submittedName>
</protein>
<proteinExistence type="predicted"/>
<dbReference type="AlphaFoldDB" id="A0A450WYB3"/>
<dbReference type="EMBL" id="CAADGH010000004">
    <property type="protein sequence ID" value="VFK74375.1"/>
    <property type="molecule type" value="Genomic_DNA"/>
</dbReference>
<dbReference type="EMBL" id="CAADFQ010000004">
    <property type="protein sequence ID" value="VFK27644.1"/>
    <property type="molecule type" value="Genomic_DNA"/>
</dbReference>
<evidence type="ECO:0000256" key="1">
    <source>
        <dbReference type="SAM" id="MobiDB-lite"/>
    </source>
</evidence>
<feature type="transmembrane region" description="Helical" evidence="2">
    <location>
        <begin position="20"/>
        <end position="40"/>
    </location>
</feature>
<feature type="region of interest" description="Disordered" evidence="1">
    <location>
        <begin position="50"/>
        <end position="74"/>
    </location>
</feature>
<sequence>MRSVGRLSVNWSMDLSMKAGLGIAALLMAIMGMEVILDIARPKAADSVLESQAKPESMEETKVSEPPPSESSIFSSDECQQGFYLLFSEGDKTACASNPASNPTIFGPPDASWFEKANGIPILRMGDVLDNKPLCRCLDGLPAFSRQEDDPLPPPVSEVRYAGKLRPIDKWVCGDQCIHEEAGR</sequence>
<evidence type="ECO:0000313" key="3">
    <source>
        <dbReference type="EMBL" id="VFK22042.1"/>
    </source>
</evidence>
<gene>
    <name evidence="3" type="ORF">BECKMB1821G_GA0114241_100123</name>
    <name evidence="5" type="ORF">BECKMB1821H_GA0114242_100423</name>
    <name evidence="4" type="ORF">BECKMB1821I_GA0114274_100423</name>
</gene>
<accession>A0A450WYB3</accession>
<evidence type="ECO:0000313" key="4">
    <source>
        <dbReference type="EMBL" id="VFK27644.1"/>
    </source>
</evidence>
<reference evidence="3" key="1">
    <citation type="submission" date="2019-02" db="EMBL/GenBank/DDBJ databases">
        <authorList>
            <person name="Gruber-Vodicka R. H."/>
            <person name="Seah K. B. B."/>
        </authorList>
    </citation>
    <scope>NUCLEOTIDE SEQUENCE</scope>
    <source>
        <strain evidence="3">BECK_BZ197</strain>
        <strain evidence="5">BECK_BZ198</strain>
        <strain evidence="4">BECK_BZ199</strain>
    </source>
</reference>
<name>A0A450WYB3_9GAMM</name>
<organism evidence="3">
    <name type="scientific">Candidatus Kentrum sp. MB</name>
    <dbReference type="NCBI Taxonomy" id="2138164"/>
    <lineage>
        <taxon>Bacteria</taxon>
        <taxon>Pseudomonadati</taxon>
        <taxon>Pseudomonadota</taxon>
        <taxon>Gammaproteobacteria</taxon>
        <taxon>Candidatus Kentrum</taxon>
    </lineage>
</organism>
<keyword evidence="2" id="KW-1133">Transmembrane helix</keyword>
<dbReference type="EMBL" id="CAADFO010000001">
    <property type="protein sequence ID" value="VFK22042.1"/>
    <property type="molecule type" value="Genomic_DNA"/>
</dbReference>
<keyword evidence="2" id="KW-0472">Membrane</keyword>
<evidence type="ECO:0000313" key="5">
    <source>
        <dbReference type="EMBL" id="VFK74375.1"/>
    </source>
</evidence>
<evidence type="ECO:0000256" key="2">
    <source>
        <dbReference type="SAM" id="Phobius"/>
    </source>
</evidence>
<keyword evidence="2" id="KW-0812">Transmembrane</keyword>